<feature type="compositionally biased region" description="Basic and acidic residues" evidence="6">
    <location>
        <begin position="230"/>
        <end position="240"/>
    </location>
</feature>
<dbReference type="Gene3D" id="2.30.30.30">
    <property type="match status" value="1"/>
</dbReference>
<dbReference type="Pfam" id="PF03947">
    <property type="entry name" value="Ribosomal_L2_C"/>
    <property type="match status" value="1"/>
</dbReference>
<comment type="caution">
    <text evidence="9">The sequence shown here is derived from an EMBL/GenBank/DDBJ whole genome shotgun (WGS) entry which is preliminary data.</text>
</comment>
<evidence type="ECO:0000256" key="1">
    <source>
        <dbReference type="ARBA" id="ARBA00005636"/>
    </source>
</evidence>
<dbReference type="EMBL" id="PFBP01000055">
    <property type="protein sequence ID" value="PIT89535.1"/>
    <property type="molecule type" value="Genomic_DNA"/>
</dbReference>
<comment type="similarity">
    <text evidence="1 5">Belongs to the universal ribosomal protein uL2 family.</text>
</comment>
<keyword evidence="2 5" id="KW-0689">Ribosomal protein</keyword>
<comment type="subunit">
    <text evidence="5">Part of the 50S ribosomal subunit. Forms a bridge to the 30S subunit in the 70S ribosome.</text>
</comment>
<evidence type="ECO:0000256" key="2">
    <source>
        <dbReference type="ARBA" id="ARBA00022980"/>
    </source>
</evidence>
<keyword evidence="5" id="KW-0694">RNA-binding</keyword>
<dbReference type="InterPro" id="IPR022666">
    <property type="entry name" value="Ribosomal_uL2_RNA-bd_dom"/>
</dbReference>
<comment type="function">
    <text evidence="5">One of the primary rRNA binding proteins. Required for association of the 30S and 50S subunits to form the 70S ribosome, for tRNA binding and peptide bond formation. It has been suggested to have peptidyltransferase activity; this is somewhat controversial. Makes several contacts with the 16S rRNA in the 70S ribosome.</text>
</comment>
<dbReference type="GO" id="GO:0019843">
    <property type="term" value="F:rRNA binding"/>
    <property type="evidence" value="ECO:0007669"/>
    <property type="project" value="UniProtKB-UniRule"/>
</dbReference>
<dbReference type="AlphaFoldDB" id="A0A2M6WA23"/>
<dbReference type="GO" id="GO:0003735">
    <property type="term" value="F:structural constituent of ribosome"/>
    <property type="evidence" value="ECO:0007669"/>
    <property type="project" value="InterPro"/>
</dbReference>
<proteinExistence type="inferred from homology"/>
<name>A0A2M6WA23_9BACT</name>
<evidence type="ECO:0000313" key="10">
    <source>
        <dbReference type="Proteomes" id="UP000231464"/>
    </source>
</evidence>
<evidence type="ECO:0000259" key="8">
    <source>
        <dbReference type="SMART" id="SM01383"/>
    </source>
</evidence>
<dbReference type="SMART" id="SM01382">
    <property type="entry name" value="Ribosomal_L2_C"/>
    <property type="match status" value="1"/>
</dbReference>
<dbReference type="InterPro" id="IPR022669">
    <property type="entry name" value="Ribosomal_uL2_C"/>
</dbReference>
<feature type="region of interest" description="Disordered" evidence="6">
    <location>
        <begin position="222"/>
        <end position="242"/>
    </location>
</feature>
<evidence type="ECO:0000256" key="3">
    <source>
        <dbReference type="ARBA" id="ARBA00023274"/>
    </source>
</evidence>
<dbReference type="InterPro" id="IPR012340">
    <property type="entry name" value="NA-bd_OB-fold"/>
</dbReference>
<dbReference type="Gene3D" id="2.40.50.140">
    <property type="entry name" value="Nucleic acid-binding proteins"/>
    <property type="match status" value="1"/>
</dbReference>
<dbReference type="SMART" id="SM01383">
    <property type="entry name" value="Ribosomal_L2"/>
    <property type="match status" value="1"/>
</dbReference>
<dbReference type="Gene3D" id="4.10.950.10">
    <property type="entry name" value="Ribosomal protein L2, domain 3"/>
    <property type="match status" value="1"/>
</dbReference>
<dbReference type="FunFam" id="4.10.950.10:FF:000001">
    <property type="entry name" value="50S ribosomal protein L2"/>
    <property type="match status" value="1"/>
</dbReference>
<dbReference type="GO" id="GO:0002181">
    <property type="term" value="P:cytoplasmic translation"/>
    <property type="evidence" value="ECO:0007669"/>
    <property type="project" value="TreeGrafter"/>
</dbReference>
<dbReference type="GO" id="GO:0016740">
    <property type="term" value="F:transferase activity"/>
    <property type="evidence" value="ECO:0007669"/>
    <property type="project" value="InterPro"/>
</dbReference>
<evidence type="ECO:0000313" key="9">
    <source>
        <dbReference type="EMBL" id="PIT89535.1"/>
    </source>
</evidence>
<dbReference type="SUPFAM" id="SSF50104">
    <property type="entry name" value="Translation proteins SH3-like domain"/>
    <property type="match status" value="1"/>
</dbReference>
<protein>
    <recommendedName>
        <fullName evidence="4 5">Large ribosomal subunit protein uL2</fullName>
    </recommendedName>
</protein>
<gene>
    <name evidence="5" type="primary">rplB</name>
    <name evidence="9" type="ORF">COU23_03295</name>
</gene>
<dbReference type="InterPro" id="IPR008991">
    <property type="entry name" value="Translation_prot_SH3-like_sf"/>
</dbReference>
<evidence type="ECO:0000256" key="5">
    <source>
        <dbReference type="HAMAP-Rule" id="MF_01320"/>
    </source>
</evidence>
<dbReference type="InterPro" id="IPR014726">
    <property type="entry name" value="Ribosomal_uL2_dom3"/>
</dbReference>
<dbReference type="Pfam" id="PF00181">
    <property type="entry name" value="Ribosomal_L2_N"/>
    <property type="match status" value="1"/>
</dbReference>
<keyword evidence="5" id="KW-0699">rRNA-binding</keyword>
<dbReference type="FunFam" id="2.40.50.140:FF:000003">
    <property type="entry name" value="50S ribosomal protein L2"/>
    <property type="match status" value="1"/>
</dbReference>
<reference evidence="10" key="1">
    <citation type="submission" date="2017-09" db="EMBL/GenBank/DDBJ databases">
        <title>Depth-based differentiation of microbial function through sediment-hosted aquifers and enrichment of novel symbionts in the deep terrestrial subsurface.</title>
        <authorList>
            <person name="Probst A.J."/>
            <person name="Ladd B."/>
            <person name="Jarett J.K."/>
            <person name="Geller-Mcgrath D.E."/>
            <person name="Sieber C.M.K."/>
            <person name="Emerson J.B."/>
            <person name="Anantharaman K."/>
            <person name="Thomas B.C."/>
            <person name="Malmstrom R."/>
            <person name="Stieglmeier M."/>
            <person name="Klingl A."/>
            <person name="Woyke T."/>
            <person name="Ryan C.M."/>
            <person name="Banfield J.F."/>
        </authorList>
    </citation>
    <scope>NUCLEOTIDE SEQUENCE [LARGE SCALE GENOMIC DNA]</scope>
</reference>
<dbReference type="PANTHER" id="PTHR13691:SF5">
    <property type="entry name" value="LARGE RIBOSOMAL SUBUNIT PROTEIN UL2M"/>
    <property type="match status" value="1"/>
</dbReference>
<keyword evidence="3 5" id="KW-0687">Ribonucleoprotein</keyword>
<dbReference type="NCBIfam" id="TIGR01171">
    <property type="entry name" value="rplB_bact"/>
    <property type="match status" value="1"/>
</dbReference>
<evidence type="ECO:0000256" key="6">
    <source>
        <dbReference type="SAM" id="MobiDB-lite"/>
    </source>
</evidence>
<feature type="region of interest" description="Disordered" evidence="6">
    <location>
        <begin position="1"/>
        <end position="23"/>
    </location>
</feature>
<dbReference type="GO" id="GO:0015934">
    <property type="term" value="C:large ribosomal subunit"/>
    <property type="evidence" value="ECO:0007669"/>
    <property type="project" value="InterPro"/>
</dbReference>
<dbReference type="FunFam" id="2.30.30.30:FF:000001">
    <property type="entry name" value="50S ribosomal protein L2"/>
    <property type="match status" value="1"/>
</dbReference>
<dbReference type="HAMAP" id="MF_01320_B">
    <property type="entry name" value="Ribosomal_uL2_B"/>
    <property type="match status" value="1"/>
</dbReference>
<dbReference type="InterPro" id="IPR005880">
    <property type="entry name" value="Ribosomal_uL2_bac/org-type"/>
</dbReference>
<evidence type="ECO:0000259" key="7">
    <source>
        <dbReference type="SMART" id="SM01382"/>
    </source>
</evidence>
<evidence type="ECO:0000256" key="4">
    <source>
        <dbReference type="ARBA" id="ARBA00035242"/>
    </source>
</evidence>
<dbReference type="PIRSF" id="PIRSF002158">
    <property type="entry name" value="Ribosomal_L2"/>
    <property type="match status" value="1"/>
</dbReference>
<feature type="domain" description="Large ribosomal subunit protein uL2 RNA-binding" evidence="8">
    <location>
        <begin position="42"/>
        <end position="118"/>
    </location>
</feature>
<feature type="domain" description="Large ribosomal subunit protein uL2 C-terminal" evidence="7">
    <location>
        <begin position="125"/>
        <end position="254"/>
    </location>
</feature>
<dbReference type="InterPro" id="IPR014722">
    <property type="entry name" value="Rib_uL2_dom2"/>
</dbReference>
<dbReference type="PANTHER" id="PTHR13691">
    <property type="entry name" value="RIBOSOMAL PROTEIN L2"/>
    <property type="match status" value="1"/>
</dbReference>
<dbReference type="SUPFAM" id="SSF50249">
    <property type="entry name" value="Nucleic acid-binding proteins"/>
    <property type="match status" value="1"/>
</dbReference>
<dbReference type="InterPro" id="IPR002171">
    <property type="entry name" value="Ribosomal_uL2"/>
</dbReference>
<sequence length="276" mass="30720">MPLKSYKPTTPGRRHTSVLDSSDLTKKKRERSLVVALNKFSGRNNQGKITVRHRGGGAKKIYRLIDFKQQKYGLPAVVKALEYDPNRNARIALIEYADHTKSYILAADGLKVNETIMASQNKIEVKISNRMPLAFIPQGQNVYNIELEPGKGGKIARSAGTLVVLQNVEGYHAQLKMPSGEIRLVKKECAASIGQVSNIDAKLVRIGKAGRMRHKGIKPTVRGKAMNPVDHPHGGGEGKHPIGMKYPKTLWGKHALGVKTRKNKWTDKLILKRRKK</sequence>
<dbReference type="Proteomes" id="UP000231464">
    <property type="component" value="Unassembled WGS sequence"/>
</dbReference>
<accession>A0A2M6WA23</accession>
<organism evidence="9 10">
    <name type="scientific">Candidatus Kuenenbacteria bacterium CG10_big_fil_rev_8_21_14_0_10_36_11</name>
    <dbReference type="NCBI Taxonomy" id="1974618"/>
    <lineage>
        <taxon>Bacteria</taxon>
        <taxon>Candidatus Kueneniibacteriota</taxon>
    </lineage>
</organism>